<gene>
    <name evidence="8" type="ORF">BVC80_1735g14</name>
</gene>
<dbReference type="PRINTS" id="PR00404">
    <property type="entry name" value="MADSDOMAIN"/>
</dbReference>
<comment type="caution">
    <text evidence="8">The sequence shown here is derived from an EMBL/GenBank/DDBJ whole genome shotgun (WGS) entry which is preliminary data.</text>
</comment>
<dbReference type="PANTHER" id="PTHR11945:SF629">
    <property type="entry name" value="OS02G0164450 PROTEIN"/>
    <property type="match status" value="1"/>
</dbReference>
<evidence type="ECO:0000256" key="1">
    <source>
        <dbReference type="ARBA" id="ARBA00004123"/>
    </source>
</evidence>
<dbReference type="OMA" id="ILMESSY"/>
<evidence type="ECO:0000259" key="7">
    <source>
        <dbReference type="PROSITE" id="PS50066"/>
    </source>
</evidence>
<dbReference type="InParanoid" id="A0A200Q8V2"/>
<dbReference type="GO" id="GO:0000981">
    <property type="term" value="F:DNA-binding transcription factor activity, RNA polymerase II-specific"/>
    <property type="evidence" value="ECO:0007669"/>
    <property type="project" value="TreeGrafter"/>
</dbReference>
<dbReference type="GO" id="GO:0000978">
    <property type="term" value="F:RNA polymerase II cis-regulatory region sequence-specific DNA binding"/>
    <property type="evidence" value="ECO:0007669"/>
    <property type="project" value="TreeGrafter"/>
</dbReference>
<keyword evidence="3" id="KW-0238">DNA-binding</keyword>
<evidence type="ECO:0000256" key="2">
    <source>
        <dbReference type="ARBA" id="ARBA00023015"/>
    </source>
</evidence>
<keyword evidence="9" id="KW-1185">Reference proteome</keyword>
<comment type="subcellular location">
    <subcellularLocation>
        <location evidence="1">Nucleus</location>
    </subcellularLocation>
</comment>
<dbReference type="SUPFAM" id="SSF55455">
    <property type="entry name" value="SRF-like"/>
    <property type="match status" value="1"/>
</dbReference>
<evidence type="ECO:0000313" key="8">
    <source>
        <dbReference type="EMBL" id="OVA06911.1"/>
    </source>
</evidence>
<dbReference type="FunCoup" id="A0A200Q8V2">
    <property type="interactions" value="8"/>
</dbReference>
<feature type="compositionally biased region" description="Basic and acidic residues" evidence="6">
    <location>
        <begin position="193"/>
        <end position="213"/>
    </location>
</feature>
<dbReference type="InterPro" id="IPR002100">
    <property type="entry name" value="TF_MADSbox"/>
</dbReference>
<dbReference type="SMART" id="SM00432">
    <property type="entry name" value="MADS"/>
    <property type="match status" value="1"/>
</dbReference>
<dbReference type="Proteomes" id="UP000195402">
    <property type="component" value="Unassembled WGS sequence"/>
</dbReference>
<reference evidence="8 9" key="1">
    <citation type="journal article" date="2017" name="Mol. Plant">
        <title>The Genome of Medicinal Plant Macleaya cordata Provides New Insights into Benzylisoquinoline Alkaloids Metabolism.</title>
        <authorList>
            <person name="Liu X."/>
            <person name="Liu Y."/>
            <person name="Huang P."/>
            <person name="Ma Y."/>
            <person name="Qing Z."/>
            <person name="Tang Q."/>
            <person name="Cao H."/>
            <person name="Cheng P."/>
            <person name="Zheng Y."/>
            <person name="Yuan Z."/>
            <person name="Zhou Y."/>
            <person name="Liu J."/>
            <person name="Tang Z."/>
            <person name="Zhuo Y."/>
            <person name="Zhang Y."/>
            <person name="Yu L."/>
            <person name="Huang J."/>
            <person name="Yang P."/>
            <person name="Peng Q."/>
            <person name="Zhang J."/>
            <person name="Jiang W."/>
            <person name="Zhang Z."/>
            <person name="Lin K."/>
            <person name="Ro D.K."/>
            <person name="Chen X."/>
            <person name="Xiong X."/>
            <person name="Shang Y."/>
            <person name="Huang S."/>
            <person name="Zeng J."/>
        </authorList>
    </citation>
    <scope>NUCLEOTIDE SEQUENCE [LARGE SCALE GENOMIC DNA]</scope>
    <source>
        <strain evidence="9">cv. BLH2017</strain>
        <tissue evidence="8">Root</tissue>
    </source>
</reference>
<dbReference type="OrthoDB" id="1896642at2759"/>
<dbReference type="GO" id="GO:0005634">
    <property type="term" value="C:nucleus"/>
    <property type="evidence" value="ECO:0007669"/>
    <property type="project" value="UniProtKB-SubCell"/>
</dbReference>
<organism evidence="8 9">
    <name type="scientific">Macleaya cordata</name>
    <name type="common">Five-seeded plume-poppy</name>
    <name type="synonym">Bocconia cordata</name>
    <dbReference type="NCBI Taxonomy" id="56857"/>
    <lineage>
        <taxon>Eukaryota</taxon>
        <taxon>Viridiplantae</taxon>
        <taxon>Streptophyta</taxon>
        <taxon>Embryophyta</taxon>
        <taxon>Tracheophyta</taxon>
        <taxon>Spermatophyta</taxon>
        <taxon>Magnoliopsida</taxon>
        <taxon>Ranunculales</taxon>
        <taxon>Papaveraceae</taxon>
        <taxon>Papaveroideae</taxon>
        <taxon>Macleaya</taxon>
    </lineage>
</organism>
<evidence type="ECO:0000256" key="4">
    <source>
        <dbReference type="ARBA" id="ARBA00023163"/>
    </source>
</evidence>
<evidence type="ECO:0000256" key="5">
    <source>
        <dbReference type="ARBA" id="ARBA00023242"/>
    </source>
</evidence>
<evidence type="ECO:0000313" key="9">
    <source>
        <dbReference type="Proteomes" id="UP000195402"/>
    </source>
</evidence>
<dbReference type="InterPro" id="IPR033896">
    <property type="entry name" value="MEF2-like_N"/>
</dbReference>
<dbReference type="AlphaFoldDB" id="A0A200Q8V2"/>
<dbReference type="Gene3D" id="6.10.140.920">
    <property type="match status" value="1"/>
</dbReference>
<keyword evidence="5" id="KW-0539">Nucleus</keyword>
<dbReference type="PANTHER" id="PTHR11945">
    <property type="entry name" value="MADS BOX PROTEIN"/>
    <property type="match status" value="1"/>
</dbReference>
<dbReference type="Gene3D" id="3.40.1810.10">
    <property type="entry name" value="Transcription factor, MADS-box"/>
    <property type="match status" value="1"/>
</dbReference>
<accession>A0A200Q8V2</accession>
<dbReference type="CDD" id="cd00265">
    <property type="entry name" value="MADS_MEF2_like"/>
    <property type="match status" value="1"/>
</dbReference>
<dbReference type="InterPro" id="IPR036879">
    <property type="entry name" value="TF_MADSbox_sf"/>
</dbReference>
<feature type="domain" description="MADS-box" evidence="7">
    <location>
        <begin position="8"/>
        <end position="68"/>
    </location>
</feature>
<dbReference type="Pfam" id="PF00319">
    <property type="entry name" value="SRF-TF"/>
    <property type="match status" value="1"/>
</dbReference>
<proteinExistence type="predicted"/>
<dbReference type="PROSITE" id="PS50066">
    <property type="entry name" value="MADS_BOX_2"/>
    <property type="match status" value="1"/>
</dbReference>
<name>A0A200Q8V2_MACCD</name>
<dbReference type="EMBL" id="MVGT01002672">
    <property type="protein sequence ID" value="OVA06911.1"/>
    <property type="molecule type" value="Genomic_DNA"/>
</dbReference>
<keyword evidence="2" id="KW-0805">Transcription regulation</keyword>
<evidence type="ECO:0000256" key="3">
    <source>
        <dbReference type="ARBA" id="ARBA00023125"/>
    </source>
</evidence>
<keyword evidence="4" id="KW-0804">Transcription</keyword>
<evidence type="ECO:0000256" key="6">
    <source>
        <dbReference type="SAM" id="MobiDB-lite"/>
    </source>
</evidence>
<dbReference type="GO" id="GO:0046983">
    <property type="term" value="F:protein dimerization activity"/>
    <property type="evidence" value="ECO:0007669"/>
    <property type="project" value="InterPro"/>
</dbReference>
<feature type="region of interest" description="Disordered" evidence="6">
    <location>
        <begin position="189"/>
        <end position="216"/>
    </location>
</feature>
<dbReference type="FunFam" id="3.40.1810.10:FF:000006">
    <property type="entry name" value="Agamous-like MADS-box protein AGL62"/>
    <property type="match status" value="1"/>
</dbReference>
<protein>
    <submittedName>
        <fullName evidence="8">Transcription factor</fullName>
    </submittedName>
</protein>
<sequence length="234" mass="26319">MVTRKRSMGRQKIEIKRIEKEDARQVTFSKRRAGLFKKASELCILCGAEIAIIVFSPAGKSFSFGHPSVESVVDSFLSRNSSPRDNVGRPTPLIDAHRGASVRDLNKQYSEVLNQLEAEKKRGVTLEKLRKASRNQFWWESPIEELGLHELEQLRVSMEELKKNVAMRVDELLINTTSFLPPAAAAASSLGTTHHDDQFPFETKPKPNHDHHTSVVSHGYGSTYGFGFGRGRPY</sequence>
<dbReference type="GO" id="GO:0045944">
    <property type="term" value="P:positive regulation of transcription by RNA polymerase II"/>
    <property type="evidence" value="ECO:0007669"/>
    <property type="project" value="InterPro"/>
</dbReference>